<keyword evidence="1" id="KW-0489">Methyltransferase</keyword>
<dbReference type="EMBL" id="DWZD01000054">
    <property type="protein sequence ID" value="HJA80146.1"/>
    <property type="molecule type" value="Genomic_DNA"/>
</dbReference>
<dbReference type="InterPro" id="IPR010719">
    <property type="entry name" value="MnmM_MeTrfase"/>
</dbReference>
<reference evidence="1" key="2">
    <citation type="submission" date="2021-04" db="EMBL/GenBank/DDBJ databases">
        <authorList>
            <person name="Gilroy R."/>
        </authorList>
    </citation>
    <scope>NUCLEOTIDE SEQUENCE</scope>
    <source>
        <strain evidence="1">5032</strain>
    </source>
</reference>
<dbReference type="SUPFAM" id="SSF53335">
    <property type="entry name" value="S-adenosyl-L-methionine-dependent methyltransferases"/>
    <property type="match status" value="1"/>
</dbReference>
<accession>A0A9D2KT70</accession>
<dbReference type="PANTHER" id="PTHR35276:SF1">
    <property type="entry name" value="TRNA (MNM(5)S(2)U34)-METHYLTRANSFERASE, CHLOROPLASTIC"/>
    <property type="match status" value="1"/>
</dbReference>
<sequence>MPASPPDLPASRPSLLDALAHAALERACAAHARAGGPPPLLVDATLGNGHDAAFLLGCAPPDALLLAVDVQARAIETARPRLAAAQATRQRQDVAVQIFCRGHEELPRILAELPACDRQRPLLGAMFNLGWLPGGDKSCLTRTPATLAALDFLLALLMPQGCISLHCYTGHDGGADEEAAVLRRLAELPPRRWRVAHCRDANRESGAGRAESVILVERLPLSRREGTAC</sequence>
<dbReference type="Proteomes" id="UP000823821">
    <property type="component" value="Unassembled WGS sequence"/>
</dbReference>
<dbReference type="GO" id="GO:0032259">
    <property type="term" value="P:methylation"/>
    <property type="evidence" value="ECO:0007669"/>
    <property type="project" value="UniProtKB-KW"/>
</dbReference>
<dbReference type="InterPro" id="IPR029063">
    <property type="entry name" value="SAM-dependent_MTases_sf"/>
</dbReference>
<comment type="caution">
    <text evidence="1">The sequence shown here is derived from an EMBL/GenBank/DDBJ whole genome shotgun (WGS) entry which is preliminary data.</text>
</comment>
<keyword evidence="1" id="KW-0808">Transferase</keyword>
<protein>
    <submittedName>
        <fullName evidence="1">Class I SAM-dependent methyltransferase</fullName>
    </submittedName>
</protein>
<dbReference type="Gene3D" id="3.40.50.150">
    <property type="entry name" value="Vaccinia Virus protein VP39"/>
    <property type="match status" value="1"/>
</dbReference>
<gene>
    <name evidence="1" type="ORF">H9784_11370</name>
</gene>
<reference evidence="1" key="1">
    <citation type="journal article" date="2021" name="PeerJ">
        <title>Extensive microbial diversity within the chicken gut microbiome revealed by metagenomics and culture.</title>
        <authorList>
            <person name="Gilroy R."/>
            <person name="Ravi A."/>
            <person name="Getino M."/>
            <person name="Pursley I."/>
            <person name="Horton D.L."/>
            <person name="Alikhan N.F."/>
            <person name="Baker D."/>
            <person name="Gharbi K."/>
            <person name="Hall N."/>
            <person name="Watson M."/>
            <person name="Adriaenssens E.M."/>
            <person name="Foster-Nyarko E."/>
            <person name="Jarju S."/>
            <person name="Secka A."/>
            <person name="Antonio M."/>
            <person name="Oren A."/>
            <person name="Chaudhuri R.R."/>
            <person name="La Ragione R."/>
            <person name="Hildebrand F."/>
            <person name="Pallen M.J."/>
        </authorList>
    </citation>
    <scope>NUCLEOTIDE SEQUENCE</scope>
    <source>
        <strain evidence="1">5032</strain>
    </source>
</reference>
<dbReference type="GO" id="GO:0008168">
    <property type="term" value="F:methyltransferase activity"/>
    <property type="evidence" value="ECO:0007669"/>
    <property type="project" value="UniProtKB-KW"/>
</dbReference>
<evidence type="ECO:0000313" key="2">
    <source>
        <dbReference type="Proteomes" id="UP000823821"/>
    </source>
</evidence>
<dbReference type="AlphaFoldDB" id="A0A9D2KT70"/>
<proteinExistence type="predicted"/>
<evidence type="ECO:0000313" key="1">
    <source>
        <dbReference type="EMBL" id="HJA80146.1"/>
    </source>
</evidence>
<name>A0A9D2KT70_9BACT</name>
<dbReference type="PANTHER" id="PTHR35276">
    <property type="entry name" value="S-ADENOSYL-L-METHIONINE-DEPENDENT METHYLTRANSFERASES SUPERFAMILY PROTEIN"/>
    <property type="match status" value="1"/>
</dbReference>
<dbReference type="Pfam" id="PF06962">
    <property type="entry name" value="rRNA_methylase"/>
    <property type="match status" value="1"/>
</dbReference>
<organism evidence="1 2">
    <name type="scientific">Candidatus Desulfovibrio intestinavium</name>
    <dbReference type="NCBI Taxonomy" id="2838534"/>
    <lineage>
        <taxon>Bacteria</taxon>
        <taxon>Pseudomonadati</taxon>
        <taxon>Thermodesulfobacteriota</taxon>
        <taxon>Desulfovibrionia</taxon>
        <taxon>Desulfovibrionales</taxon>
        <taxon>Desulfovibrionaceae</taxon>
        <taxon>Desulfovibrio</taxon>
    </lineage>
</organism>